<feature type="compositionally biased region" description="Polar residues" evidence="1">
    <location>
        <begin position="23"/>
        <end position="40"/>
    </location>
</feature>
<dbReference type="Proteomes" id="UP000016933">
    <property type="component" value="Unassembled WGS sequence"/>
</dbReference>
<reference evidence="3" key="1">
    <citation type="journal article" date="2012" name="PLoS Genet.">
        <title>The genomes of the fungal plant pathogens Cladosporium fulvum and Dothistroma septosporum reveal adaptation to different hosts and lifestyles but also signatures of common ancestry.</title>
        <authorList>
            <person name="de Wit P.J.G.M."/>
            <person name="van der Burgt A."/>
            <person name="Oekmen B."/>
            <person name="Stergiopoulos I."/>
            <person name="Abd-Elsalam K.A."/>
            <person name="Aerts A.L."/>
            <person name="Bahkali A.H."/>
            <person name="Beenen H.G."/>
            <person name="Chettri P."/>
            <person name="Cox M.P."/>
            <person name="Datema E."/>
            <person name="de Vries R.P."/>
            <person name="Dhillon B."/>
            <person name="Ganley A.R."/>
            <person name="Griffiths S.A."/>
            <person name="Guo Y."/>
            <person name="Hamelin R.C."/>
            <person name="Henrissat B."/>
            <person name="Kabir M.S."/>
            <person name="Jashni M.K."/>
            <person name="Kema G."/>
            <person name="Klaubauf S."/>
            <person name="Lapidus A."/>
            <person name="Levasseur A."/>
            <person name="Lindquist E."/>
            <person name="Mehrabi R."/>
            <person name="Ohm R.A."/>
            <person name="Owen T.J."/>
            <person name="Salamov A."/>
            <person name="Schwelm A."/>
            <person name="Schijlen E."/>
            <person name="Sun H."/>
            <person name="van den Burg H.A."/>
            <person name="van Ham R.C.H.J."/>
            <person name="Zhang S."/>
            <person name="Goodwin S.B."/>
            <person name="Grigoriev I.V."/>
            <person name="Collemare J."/>
            <person name="Bradshaw R.E."/>
        </authorList>
    </citation>
    <scope>NUCLEOTIDE SEQUENCE [LARGE SCALE GENOMIC DNA]</scope>
    <source>
        <strain evidence="3">NZE10 / CBS 128990</strain>
    </source>
</reference>
<feature type="compositionally biased region" description="Basic and acidic residues" evidence="1">
    <location>
        <begin position="167"/>
        <end position="176"/>
    </location>
</feature>
<feature type="region of interest" description="Disordered" evidence="1">
    <location>
        <begin position="1"/>
        <end position="198"/>
    </location>
</feature>
<feature type="non-terminal residue" evidence="2">
    <location>
        <position position="1"/>
    </location>
</feature>
<gene>
    <name evidence="2" type="ORF">DOTSEDRAFT_68960</name>
</gene>
<keyword evidence="3" id="KW-1185">Reference proteome</keyword>
<feature type="compositionally biased region" description="Polar residues" evidence="1">
    <location>
        <begin position="115"/>
        <end position="131"/>
    </location>
</feature>
<accession>N1Q587</accession>
<dbReference type="HOGENOM" id="CLU_1102755_0_0_1"/>
<sequence>MLTRLTGSRQEDDDDMEDEIVVASSQTRSPSKSNVAQVSAPQPPVRQPLVREKYEDFIADSQEPEPATAVPVKRKPGRPRKTQSQPEQLSRSHEVATSGAESVIEHKRGRKRRASLSSIGTADEQGSTSLVADTPAPSKSRKSVRLSKDDSHGSSTSRRRSAGLAKQAEDNDKDAEVSDDDLDVRNLDAGDQTSSARIAEPQTILERLRSVYRDFKGKVFGSKDEERQFDDLLFDFRREVHEAGRRGYAQDE</sequence>
<name>N1Q587_DOTSN</name>
<feature type="compositionally biased region" description="Basic residues" evidence="1">
    <location>
        <begin position="72"/>
        <end position="81"/>
    </location>
</feature>
<reference evidence="2 3" key="2">
    <citation type="journal article" date="2012" name="PLoS Pathog.">
        <title>Diverse lifestyles and strategies of plant pathogenesis encoded in the genomes of eighteen Dothideomycetes fungi.</title>
        <authorList>
            <person name="Ohm R.A."/>
            <person name="Feau N."/>
            <person name="Henrissat B."/>
            <person name="Schoch C.L."/>
            <person name="Horwitz B.A."/>
            <person name="Barry K.W."/>
            <person name="Condon B.J."/>
            <person name="Copeland A.C."/>
            <person name="Dhillon B."/>
            <person name="Glaser F."/>
            <person name="Hesse C.N."/>
            <person name="Kosti I."/>
            <person name="LaButti K."/>
            <person name="Lindquist E.A."/>
            <person name="Lucas S."/>
            <person name="Salamov A.A."/>
            <person name="Bradshaw R.E."/>
            <person name="Ciuffetti L."/>
            <person name="Hamelin R.C."/>
            <person name="Kema G.H.J."/>
            <person name="Lawrence C."/>
            <person name="Scott J.A."/>
            <person name="Spatafora J.W."/>
            <person name="Turgeon B.G."/>
            <person name="de Wit P.J.G.M."/>
            <person name="Zhong S."/>
            <person name="Goodwin S.B."/>
            <person name="Grigoriev I.V."/>
        </authorList>
    </citation>
    <scope>NUCLEOTIDE SEQUENCE [LARGE SCALE GENOMIC DNA]</scope>
    <source>
        <strain evidence="3">NZE10 / CBS 128990</strain>
    </source>
</reference>
<dbReference type="AlphaFoldDB" id="N1Q587"/>
<proteinExistence type="predicted"/>
<dbReference type="STRING" id="675120.N1Q587"/>
<evidence type="ECO:0000256" key="1">
    <source>
        <dbReference type="SAM" id="MobiDB-lite"/>
    </source>
</evidence>
<evidence type="ECO:0000313" key="2">
    <source>
        <dbReference type="EMBL" id="EME50260.1"/>
    </source>
</evidence>
<organism evidence="2 3">
    <name type="scientific">Dothistroma septosporum (strain NZE10 / CBS 128990)</name>
    <name type="common">Red band needle blight fungus</name>
    <name type="synonym">Mycosphaerella pini</name>
    <dbReference type="NCBI Taxonomy" id="675120"/>
    <lineage>
        <taxon>Eukaryota</taxon>
        <taxon>Fungi</taxon>
        <taxon>Dikarya</taxon>
        <taxon>Ascomycota</taxon>
        <taxon>Pezizomycotina</taxon>
        <taxon>Dothideomycetes</taxon>
        <taxon>Dothideomycetidae</taxon>
        <taxon>Mycosphaerellales</taxon>
        <taxon>Mycosphaerellaceae</taxon>
        <taxon>Dothistroma</taxon>
    </lineage>
</organism>
<protein>
    <submittedName>
        <fullName evidence="2">Uncharacterized protein</fullName>
    </submittedName>
</protein>
<evidence type="ECO:0000313" key="3">
    <source>
        <dbReference type="Proteomes" id="UP000016933"/>
    </source>
</evidence>
<dbReference type="EMBL" id="KB446535">
    <property type="protein sequence ID" value="EME50260.1"/>
    <property type="molecule type" value="Genomic_DNA"/>
</dbReference>
<feature type="compositionally biased region" description="Acidic residues" evidence="1">
    <location>
        <begin position="11"/>
        <end position="20"/>
    </location>
</feature>